<dbReference type="EMBL" id="JBHLTC010000022">
    <property type="protein sequence ID" value="MFC0626109.1"/>
    <property type="molecule type" value="Genomic_DNA"/>
</dbReference>
<evidence type="ECO:0000313" key="3">
    <source>
        <dbReference type="EMBL" id="MFC0626109.1"/>
    </source>
</evidence>
<reference evidence="3 4" key="1">
    <citation type="submission" date="2024-09" db="EMBL/GenBank/DDBJ databases">
        <authorList>
            <person name="Sun Q."/>
            <person name="Mori K."/>
        </authorList>
    </citation>
    <scope>NUCLEOTIDE SEQUENCE [LARGE SCALE GENOMIC DNA]</scope>
    <source>
        <strain evidence="3 4">CGMCC 1.15906</strain>
    </source>
</reference>
<dbReference type="InterPro" id="IPR032093">
    <property type="entry name" value="PhoD_N"/>
</dbReference>
<evidence type="ECO:0000313" key="4">
    <source>
        <dbReference type="Proteomes" id="UP001589890"/>
    </source>
</evidence>
<evidence type="ECO:0000259" key="2">
    <source>
        <dbReference type="Pfam" id="PF16655"/>
    </source>
</evidence>
<dbReference type="InterPro" id="IPR052900">
    <property type="entry name" value="Phospholipid_Metab_Enz"/>
</dbReference>
<dbReference type="InterPro" id="IPR038607">
    <property type="entry name" value="PhoD-like_sf"/>
</dbReference>
<feature type="domain" description="Phospholipase D N-terminal" evidence="2">
    <location>
        <begin position="46"/>
        <end position="142"/>
    </location>
</feature>
<dbReference type="InterPro" id="IPR029052">
    <property type="entry name" value="Metallo-depent_PP-like"/>
</dbReference>
<evidence type="ECO:0000259" key="1">
    <source>
        <dbReference type="Pfam" id="PF09423"/>
    </source>
</evidence>
<organism evidence="3 4">
    <name type="scientific">Kribbella deserti</name>
    <dbReference type="NCBI Taxonomy" id="1926257"/>
    <lineage>
        <taxon>Bacteria</taxon>
        <taxon>Bacillati</taxon>
        <taxon>Actinomycetota</taxon>
        <taxon>Actinomycetes</taxon>
        <taxon>Propionibacteriales</taxon>
        <taxon>Kribbellaceae</taxon>
        <taxon>Kribbella</taxon>
    </lineage>
</organism>
<dbReference type="RefSeq" id="WP_380049226.1">
    <property type="nucleotide sequence ID" value="NZ_JBHLTC010000022.1"/>
</dbReference>
<dbReference type="SUPFAM" id="SSF56300">
    <property type="entry name" value="Metallo-dependent phosphatases"/>
    <property type="match status" value="1"/>
</dbReference>
<dbReference type="Gene3D" id="3.60.21.70">
    <property type="entry name" value="PhoD-like phosphatase"/>
    <property type="match status" value="1"/>
</dbReference>
<dbReference type="Proteomes" id="UP001589890">
    <property type="component" value="Unassembled WGS sequence"/>
</dbReference>
<dbReference type="PROSITE" id="PS51318">
    <property type="entry name" value="TAT"/>
    <property type="match status" value="1"/>
</dbReference>
<comment type="caution">
    <text evidence="3">The sequence shown here is derived from an EMBL/GenBank/DDBJ whole genome shotgun (WGS) entry which is preliminary data.</text>
</comment>
<dbReference type="CDD" id="cd07389">
    <property type="entry name" value="MPP_PhoD"/>
    <property type="match status" value="1"/>
</dbReference>
<proteinExistence type="predicted"/>
<dbReference type="PANTHER" id="PTHR43606">
    <property type="entry name" value="PHOSPHATASE, PUTATIVE (AFU_ORTHOLOGUE AFUA_6G08710)-RELATED"/>
    <property type="match status" value="1"/>
</dbReference>
<dbReference type="Pfam" id="PF09423">
    <property type="entry name" value="PhoD"/>
    <property type="match status" value="1"/>
</dbReference>
<keyword evidence="4" id="KW-1185">Reference proteome</keyword>
<dbReference type="InterPro" id="IPR018946">
    <property type="entry name" value="PhoD-like_MPP"/>
</dbReference>
<gene>
    <name evidence="3" type="ORF">ACFFGN_18670</name>
</gene>
<protein>
    <submittedName>
        <fullName evidence="3">Alkaline phosphatase D family protein</fullName>
    </submittedName>
</protein>
<name>A0ABV6QN96_9ACTN</name>
<dbReference type="PANTHER" id="PTHR43606:SF2">
    <property type="entry name" value="ALKALINE PHOSPHATASE FAMILY PROTEIN (AFU_ORTHOLOGUE AFUA_5G03860)"/>
    <property type="match status" value="1"/>
</dbReference>
<dbReference type="InterPro" id="IPR006311">
    <property type="entry name" value="TAT_signal"/>
</dbReference>
<sequence>MTPPSSLDRRRFLGVTGGVAGLAFMAQLPVGPANARPAGSGYPFTLGVASGDPTPTGVVLWTRLVPDLFVPDGGMPQVKVPVQWQIARDARFRQVVKEGVSWALPSLAHSVHVEVEGLAPDREWFYRFRYRSDISPVGRTRTTPLWTGRNASMSFAFASCQDWVSGYYSALKHLAEEDVDLVLHLGDYVYEGGIPADGGYRKTSVPEVLRKAPRDLARWRMQYALYKSDPDLQAAHARFPWMVTWDDHEVQNDYANHQSQYEGDITELRAAAYQAWYEHQPVRRPSRPTGEGPRIYRRLQWGDLAQFDVVDGRQYRSVPPCGWGEADACEAAYDPSVTMLGQRQERWLYDGLKRSRAQWDVLASNVMVGRLDHDGKAGDLLWHDAWDGFPAARQRLIQAWREAKTRNPVVVTGDWHSTFVNDIHADFDREGTPVVATEFVGTSLSSNGDREVYGPYYGPMIPFNPHIKFFDGDRRGYVRCTVDRDEFRADLRMVRTVSRRDAPDYTYASFVVQDGRPGAHRL</sequence>
<accession>A0ABV6QN96</accession>
<feature type="domain" description="PhoD-like phosphatase metallophosphatase" evidence="1">
    <location>
        <begin position="155"/>
        <end position="491"/>
    </location>
</feature>
<dbReference type="Pfam" id="PF16655">
    <property type="entry name" value="PhoD_N"/>
    <property type="match status" value="1"/>
</dbReference>
<dbReference type="Gene3D" id="2.60.40.380">
    <property type="entry name" value="Purple acid phosphatase-like, N-terminal"/>
    <property type="match status" value="1"/>
</dbReference>